<protein>
    <submittedName>
        <fullName evidence="4">Class I SAM-dependent methyltransferase</fullName>
    </submittedName>
</protein>
<dbReference type="OrthoDB" id="9791837at2"/>
<dbReference type="GO" id="GO:0008168">
    <property type="term" value="F:methyltransferase activity"/>
    <property type="evidence" value="ECO:0007669"/>
    <property type="project" value="UniProtKB-KW"/>
</dbReference>
<dbReference type="InterPro" id="IPR029063">
    <property type="entry name" value="SAM-dependent_MTases_sf"/>
</dbReference>
<dbReference type="Proteomes" id="UP000442244">
    <property type="component" value="Unassembled WGS sequence"/>
</dbReference>
<accession>A0A6P2CKV7</accession>
<dbReference type="PANTHER" id="PTHR43861">
    <property type="entry name" value="TRANS-ACONITATE 2-METHYLTRANSFERASE-RELATED"/>
    <property type="match status" value="1"/>
</dbReference>
<keyword evidence="5" id="KW-1185">Reference proteome</keyword>
<keyword evidence="2 4" id="KW-0808">Transferase</keyword>
<dbReference type="PANTHER" id="PTHR43861:SF1">
    <property type="entry name" value="TRANS-ACONITATE 2-METHYLTRANSFERASE"/>
    <property type="match status" value="1"/>
</dbReference>
<evidence type="ECO:0000259" key="3">
    <source>
        <dbReference type="Pfam" id="PF13649"/>
    </source>
</evidence>
<evidence type="ECO:0000256" key="2">
    <source>
        <dbReference type="ARBA" id="ARBA00022679"/>
    </source>
</evidence>
<sequence length="251" mass="29206">MIENIFKDEIIADKFNRYNDVLEQVLGYNLVISMLRSYQSKTILDYGCGPGKVSLQLAEKLSASVFAIDESAKMIDIARKERPHECVNYTKVENDNLDFIQDNSLDSAIACYVFINNSSEKRICNIMNQIYCKLKPNGRFIILDTNPNNTGVSFSTFQNGISGKKYHYGEHRVEKLNIGSNEHLILNDFHWPTKMYERNLTQSGFKQVEVLYPKLNDFTSEEIKQIEKQYKYYDWSNEKIKAPFILYQAKK</sequence>
<comment type="caution">
    <text evidence="4">The sequence shown here is derived from an EMBL/GenBank/DDBJ whole genome shotgun (WGS) entry which is preliminary data.</text>
</comment>
<dbReference type="Pfam" id="PF13649">
    <property type="entry name" value="Methyltransf_25"/>
    <property type="match status" value="1"/>
</dbReference>
<dbReference type="InterPro" id="IPR041698">
    <property type="entry name" value="Methyltransf_25"/>
</dbReference>
<dbReference type="EMBL" id="SDGY01000001">
    <property type="protein sequence ID" value="TYC46635.1"/>
    <property type="molecule type" value="Genomic_DNA"/>
</dbReference>
<dbReference type="RefSeq" id="WP_148603753.1">
    <property type="nucleotide sequence ID" value="NZ_BSUV01000001.1"/>
</dbReference>
<evidence type="ECO:0000256" key="1">
    <source>
        <dbReference type="ARBA" id="ARBA00022603"/>
    </source>
</evidence>
<dbReference type="Gene3D" id="3.40.50.150">
    <property type="entry name" value="Vaccinia Virus protein VP39"/>
    <property type="match status" value="1"/>
</dbReference>
<evidence type="ECO:0000313" key="5">
    <source>
        <dbReference type="Proteomes" id="UP000442244"/>
    </source>
</evidence>
<dbReference type="SUPFAM" id="SSF53335">
    <property type="entry name" value="S-adenosyl-L-methionine-dependent methyltransferases"/>
    <property type="match status" value="1"/>
</dbReference>
<dbReference type="AlphaFoldDB" id="A0A6P2CKV7"/>
<evidence type="ECO:0000313" key="4">
    <source>
        <dbReference type="EMBL" id="TYC46635.1"/>
    </source>
</evidence>
<feature type="domain" description="Methyltransferase" evidence="3">
    <location>
        <begin position="43"/>
        <end position="138"/>
    </location>
</feature>
<gene>
    <name evidence="4" type="ORF">ESZ47_00420</name>
</gene>
<proteinExistence type="predicted"/>
<keyword evidence="1 4" id="KW-0489">Methyltransferase</keyword>
<organism evidence="4 5">
    <name type="scientific">Leuconostoc litchii</name>
    <dbReference type="NCBI Taxonomy" id="1981069"/>
    <lineage>
        <taxon>Bacteria</taxon>
        <taxon>Bacillati</taxon>
        <taxon>Bacillota</taxon>
        <taxon>Bacilli</taxon>
        <taxon>Lactobacillales</taxon>
        <taxon>Lactobacillaceae</taxon>
        <taxon>Leuconostoc</taxon>
    </lineage>
</organism>
<dbReference type="CDD" id="cd02440">
    <property type="entry name" value="AdoMet_MTases"/>
    <property type="match status" value="1"/>
</dbReference>
<name>A0A6P2CKV7_9LACO</name>
<dbReference type="GO" id="GO:0032259">
    <property type="term" value="P:methylation"/>
    <property type="evidence" value="ECO:0007669"/>
    <property type="project" value="UniProtKB-KW"/>
</dbReference>
<reference evidence="4 5" key="1">
    <citation type="submission" date="2019-01" db="EMBL/GenBank/DDBJ databases">
        <title>Leuconostoc litchii sp. nov., a novel lactic acid bacterium isolated from lychee.</title>
        <authorList>
            <person name="Wang L.-T."/>
        </authorList>
    </citation>
    <scope>NUCLEOTIDE SEQUENCE [LARGE SCALE GENOMIC DNA]</scope>
    <source>
        <strain evidence="4 5">MB7</strain>
    </source>
</reference>